<gene>
    <name evidence="4" type="ORF">N8I77_000386</name>
</gene>
<keyword evidence="2" id="KW-0560">Oxidoreductase</keyword>
<dbReference type="InterPro" id="IPR026992">
    <property type="entry name" value="DIOX_N"/>
</dbReference>
<evidence type="ECO:0000256" key="1">
    <source>
        <dbReference type="ARBA" id="ARBA00008056"/>
    </source>
</evidence>
<dbReference type="EMBL" id="JAUJFL010000001">
    <property type="protein sequence ID" value="KAK2613473.1"/>
    <property type="molecule type" value="Genomic_DNA"/>
</dbReference>
<protein>
    <recommendedName>
        <fullName evidence="3">Fe2OG dioxygenase domain-containing protein</fullName>
    </recommendedName>
</protein>
<evidence type="ECO:0000313" key="5">
    <source>
        <dbReference type="Proteomes" id="UP001265746"/>
    </source>
</evidence>
<keyword evidence="2" id="KW-0408">Iron</keyword>
<name>A0AAD9W8B6_PHOAM</name>
<organism evidence="4 5">
    <name type="scientific">Phomopsis amygdali</name>
    <name type="common">Fusicoccum amygdali</name>
    <dbReference type="NCBI Taxonomy" id="1214568"/>
    <lineage>
        <taxon>Eukaryota</taxon>
        <taxon>Fungi</taxon>
        <taxon>Dikarya</taxon>
        <taxon>Ascomycota</taxon>
        <taxon>Pezizomycotina</taxon>
        <taxon>Sordariomycetes</taxon>
        <taxon>Sordariomycetidae</taxon>
        <taxon>Diaporthales</taxon>
        <taxon>Diaporthaceae</taxon>
        <taxon>Diaporthe</taxon>
    </lineage>
</organism>
<feature type="domain" description="Fe2OG dioxygenase" evidence="3">
    <location>
        <begin position="186"/>
        <end position="296"/>
    </location>
</feature>
<evidence type="ECO:0000259" key="3">
    <source>
        <dbReference type="PROSITE" id="PS51471"/>
    </source>
</evidence>
<dbReference type="InterPro" id="IPR005123">
    <property type="entry name" value="Oxoglu/Fe-dep_dioxygenase_dom"/>
</dbReference>
<comment type="caution">
    <text evidence="4">The sequence shown here is derived from an EMBL/GenBank/DDBJ whole genome shotgun (WGS) entry which is preliminary data.</text>
</comment>
<evidence type="ECO:0000313" key="4">
    <source>
        <dbReference type="EMBL" id="KAK2613473.1"/>
    </source>
</evidence>
<dbReference type="GO" id="GO:0016491">
    <property type="term" value="F:oxidoreductase activity"/>
    <property type="evidence" value="ECO:0007669"/>
    <property type="project" value="UniProtKB-KW"/>
</dbReference>
<dbReference type="Proteomes" id="UP001265746">
    <property type="component" value="Unassembled WGS sequence"/>
</dbReference>
<evidence type="ECO:0000256" key="2">
    <source>
        <dbReference type="RuleBase" id="RU003682"/>
    </source>
</evidence>
<proteinExistence type="inferred from homology"/>
<sequence>MASETLFENIPPFPDDIPTAPIASVSLVGLRKGDKVTAQSLLKACQTLGFFLLDLRGDDLGDSLVREIDQLMGGVGKDVMGLPEDVKRRYHVDVPRSFEGFKLRGVGKTETNEPDRFEWFNIGQDGLTGVGPVPPLPPLVQAHLPLFTSYLKHNQEIASTIQTTLATELGLPAYTFTSLNRPTEPTLSLVRLLKFEASSEAKDLRTALRHHTDIGTITLLANVLGGLQVLKPGQSATDPNAWLWVRPRPRHLIVNLGDAMVQWTGGLLRSNTHRVTYSPGDQRFIDRYSMAYFLRPERNARMKKLIGQGDDDNSDAANMTAWEWEFKKTMAFMTDEADNVLVNRRVVQDLEKDVMS</sequence>
<dbReference type="PROSITE" id="PS51471">
    <property type="entry name" value="FE2OG_OXY"/>
    <property type="match status" value="1"/>
</dbReference>
<accession>A0AAD9W8B6</accession>
<dbReference type="InterPro" id="IPR044861">
    <property type="entry name" value="IPNS-like_FE2OG_OXY"/>
</dbReference>
<dbReference type="SUPFAM" id="SSF51197">
    <property type="entry name" value="Clavaminate synthase-like"/>
    <property type="match status" value="1"/>
</dbReference>
<dbReference type="GO" id="GO:0044283">
    <property type="term" value="P:small molecule biosynthetic process"/>
    <property type="evidence" value="ECO:0007669"/>
    <property type="project" value="UniProtKB-ARBA"/>
</dbReference>
<keyword evidence="2" id="KW-0479">Metal-binding</keyword>
<dbReference type="GO" id="GO:0046872">
    <property type="term" value="F:metal ion binding"/>
    <property type="evidence" value="ECO:0007669"/>
    <property type="project" value="UniProtKB-KW"/>
</dbReference>
<dbReference type="AlphaFoldDB" id="A0AAD9W8B6"/>
<dbReference type="InterPro" id="IPR050231">
    <property type="entry name" value="Iron_ascorbate_oxido_reductase"/>
</dbReference>
<comment type="similarity">
    <text evidence="1 2">Belongs to the iron/ascorbate-dependent oxidoreductase family.</text>
</comment>
<dbReference type="Pfam" id="PF14226">
    <property type="entry name" value="DIOX_N"/>
    <property type="match status" value="1"/>
</dbReference>
<dbReference type="Gene3D" id="2.60.120.330">
    <property type="entry name" value="B-lactam Antibiotic, Isopenicillin N Synthase, Chain"/>
    <property type="match status" value="1"/>
</dbReference>
<dbReference type="PANTHER" id="PTHR47990">
    <property type="entry name" value="2-OXOGLUTARATE (2OG) AND FE(II)-DEPENDENT OXYGENASE SUPERFAMILY PROTEIN-RELATED"/>
    <property type="match status" value="1"/>
</dbReference>
<keyword evidence="5" id="KW-1185">Reference proteome</keyword>
<reference evidence="4" key="1">
    <citation type="submission" date="2023-06" db="EMBL/GenBank/DDBJ databases">
        <authorList>
            <person name="Noh H."/>
        </authorList>
    </citation>
    <scope>NUCLEOTIDE SEQUENCE</scope>
    <source>
        <strain evidence="4">DUCC20226</strain>
    </source>
</reference>
<dbReference type="InterPro" id="IPR027443">
    <property type="entry name" value="IPNS-like_sf"/>
</dbReference>
<dbReference type="Pfam" id="PF03171">
    <property type="entry name" value="2OG-FeII_Oxy"/>
    <property type="match status" value="1"/>
</dbReference>